<evidence type="ECO:0000313" key="5">
    <source>
        <dbReference type="Proteomes" id="UP000218554"/>
    </source>
</evidence>
<dbReference type="EMBL" id="AP014862">
    <property type="protein sequence ID" value="BAU71845.1"/>
    <property type="molecule type" value="Genomic_DNA"/>
</dbReference>
<feature type="domain" description="T6SS Phospholipase effector Tle1-like C-terminal" evidence="3">
    <location>
        <begin position="419"/>
        <end position="741"/>
    </location>
</feature>
<proteinExistence type="predicted"/>
<dbReference type="RefSeq" id="WP_096367999.1">
    <property type="nucleotide sequence ID" value="NZ_AP014862.1"/>
</dbReference>
<sequence>MSEVNTHAWAHVPAVFPLVGRLPGDPSAVRANHRKQVAEELAHRRCLNAAQGGPGASTCAHSLHISLFFDGTNNNEDYDTRKAKVPHPTNIARLYHASLEHLDSGYFRYYIPGVGTPFPEIGELEFGTRGMAFGFRGEDRINWGLLQVADALMFALNDKKGLKLPQAQAQLKKMATAWPLTGLGRACRRAAMMELLEPLRQRVGNAQPTVVAIKLFVYGFSRGAAEARTFVTWLSELFDTPEGADQPERSLLGIPLRIEFLGLMDTVASVGSAHAAPFASGHMDWADGNLPLPCAERFPGWIKDCRHFVAAHEQRLCFPLDSIRTEAGHYPPYAREVLYPGVHSDVGGGYPPGAQGKARDGQAELLSQIALHDLYAAAFAAGAPLAVPEAVVPEELRQMKPVRAMSAETDREFTLNEELTHRFNAWRSATLGLSEATPAESSSHEPQQAGQDLDTLMAEQLAWLTGWRIERFARGSYASRPFYGEARQTSAEEQVQEREALAARRDELRKKRQAARGNPDVRLVDEPDYEPVLDRQQIREAATEFEHDYTERWREQTGLGGFLLDVLVGDTVLLLNDDDELAEFQRLKAEGEARARELFAEPFKGRFELTDHPARAALVALFDDQVHDSRAWFLHSTIGAREMWGDYFRYRMVYFGTQTNKRVTPVVIAGRVVGVAVLLGGAYAIRKHGWTGLAGTLAAGSIGYQVINTVSGKPVPFLPGAEKILQPTRAIGQVVAEQRQALLAAEEEQRMQTMLDYLRKTGGLVEQAKAVLP</sequence>
<evidence type="ECO:0000259" key="2">
    <source>
        <dbReference type="Pfam" id="PF09994"/>
    </source>
</evidence>
<reference evidence="4 5" key="2">
    <citation type="journal article" date="2017" name="Int. J. Syst. Evol. Microbiol.">
        <title>Pseudomonas furukawaii sp. nov., a polychlorinated biphenyl-degrading bacterium isolated from biphenyl-contaminated soil in Japan.</title>
        <authorList>
            <person name="Kimura N."/>
            <person name="Watanabe T."/>
            <person name="Suenaga H."/>
            <person name="Fujihara H."/>
            <person name="Futagami T."/>
            <person name="Goto M."/>
            <person name="Hanada S."/>
            <person name="Hirose J."/>
        </authorList>
    </citation>
    <scope>NUCLEOTIDE SEQUENCE [LARGE SCALE GENOMIC DNA]</scope>
    <source>
        <strain evidence="5">DSM 10086 / NBRC 110670 / KF707</strain>
    </source>
</reference>
<evidence type="ECO:0000259" key="3">
    <source>
        <dbReference type="Pfam" id="PF22137"/>
    </source>
</evidence>
<dbReference type="AlphaFoldDB" id="A0AAD1FCY5"/>
<dbReference type="PANTHER" id="PTHR33840:SF1">
    <property type="entry name" value="TLE1 PHOSPHOLIPASE DOMAIN-CONTAINING PROTEIN"/>
    <property type="match status" value="1"/>
</dbReference>
<dbReference type="InterPro" id="IPR054388">
    <property type="entry name" value="Tle1-like_C"/>
</dbReference>
<dbReference type="Pfam" id="PF22137">
    <property type="entry name" value="T6SS_Tle1-like_C"/>
    <property type="match status" value="1"/>
</dbReference>
<accession>A0AAD1FCY5</accession>
<evidence type="ECO:0000256" key="1">
    <source>
        <dbReference type="SAM" id="Coils"/>
    </source>
</evidence>
<feature type="coiled-coil region" evidence="1">
    <location>
        <begin position="491"/>
        <end position="518"/>
    </location>
</feature>
<gene>
    <name evidence="4" type="ORF">KF707C_1570</name>
</gene>
<dbReference type="InterPro" id="IPR018712">
    <property type="entry name" value="Tle1-like_cat"/>
</dbReference>
<evidence type="ECO:0000313" key="4">
    <source>
        <dbReference type="EMBL" id="BAU71845.1"/>
    </source>
</evidence>
<dbReference type="KEGG" id="pfuw:KF707C_1570"/>
<dbReference type="PANTHER" id="PTHR33840">
    <property type="match status" value="1"/>
</dbReference>
<name>A0AAD1FCY5_METFU</name>
<protein>
    <recommendedName>
        <fullName evidence="6">DUF2235 domain-containing protein</fullName>
    </recommendedName>
</protein>
<keyword evidence="5" id="KW-1185">Reference proteome</keyword>
<evidence type="ECO:0008006" key="6">
    <source>
        <dbReference type="Google" id="ProtNLM"/>
    </source>
</evidence>
<feature type="domain" description="T6SS Phospholipase effector Tle1-like catalytic" evidence="2">
    <location>
        <begin position="255"/>
        <end position="372"/>
    </location>
</feature>
<keyword evidence="1" id="KW-0175">Coiled coil</keyword>
<organism evidence="4 5">
    <name type="scientific">Metapseudomonas furukawaii</name>
    <name type="common">Pseudomonas furukawaii</name>
    <dbReference type="NCBI Taxonomy" id="1149133"/>
    <lineage>
        <taxon>Bacteria</taxon>
        <taxon>Pseudomonadati</taxon>
        <taxon>Pseudomonadota</taxon>
        <taxon>Gammaproteobacteria</taxon>
        <taxon>Pseudomonadales</taxon>
        <taxon>Pseudomonadaceae</taxon>
        <taxon>Metapseudomonas</taxon>
    </lineage>
</organism>
<reference evidence="5" key="1">
    <citation type="submission" date="2015-05" db="EMBL/GenBank/DDBJ databases">
        <title>Draft genome sequencing of a biphenyl-degrading bacterium, Pseudomonas balearica KF707 (=NBRC110670).</title>
        <authorList>
            <person name="Kimura N."/>
            <person name="Hirose J."/>
            <person name="Watanabe T."/>
            <person name="Suenaga H."/>
            <person name="Fujihara H."/>
            <person name="Noguchi M."/>
            <person name="Hashimoto M."/>
            <person name="Shimodaira J."/>
            <person name="Tsuchikane K."/>
            <person name="Hosoyama A."/>
            <person name="Yamazoe A."/>
            <person name="Fujita N."/>
            <person name="Furukawa K."/>
        </authorList>
    </citation>
    <scope>NUCLEOTIDE SEQUENCE [LARGE SCALE GENOMIC DNA]</scope>
    <source>
        <strain evidence="5">DSM 10086 / NBRC 110670 / KF707</strain>
    </source>
</reference>
<dbReference type="Proteomes" id="UP000218554">
    <property type="component" value="Chromosome"/>
</dbReference>
<dbReference type="Pfam" id="PF09994">
    <property type="entry name" value="T6SS_Tle1-like_cat"/>
    <property type="match status" value="1"/>
</dbReference>